<evidence type="ECO:0000313" key="1">
    <source>
        <dbReference type="EMBL" id="CAK5123070.1"/>
    </source>
</evidence>
<keyword evidence="2" id="KW-1185">Reference proteome</keyword>
<gene>
    <name evidence="1" type="ORF">MENTE1834_LOCUS47396</name>
</gene>
<organism evidence="1 2">
    <name type="scientific">Meloidogyne enterolobii</name>
    <name type="common">Root-knot nematode worm</name>
    <name type="synonym">Meloidogyne mayaguensis</name>
    <dbReference type="NCBI Taxonomy" id="390850"/>
    <lineage>
        <taxon>Eukaryota</taxon>
        <taxon>Metazoa</taxon>
        <taxon>Ecdysozoa</taxon>
        <taxon>Nematoda</taxon>
        <taxon>Chromadorea</taxon>
        <taxon>Rhabditida</taxon>
        <taxon>Tylenchina</taxon>
        <taxon>Tylenchomorpha</taxon>
        <taxon>Tylenchoidea</taxon>
        <taxon>Meloidogynidae</taxon>
        <taxon>Meloidogyninae</taxon>
        <taxon>Meloidogyne</taxon>
    </lineage>
</organism>
<name>A0ACB1B535_MELEN</name>
<reference evidence="1" key="1">
    <citation type="submission" date="2023-11" db="EMBL/GenBank/DDBJ databases">
        <authorList>
            <person name="Poullet M."/>
        </authorList>
    </citation>
    <scope>NUCLEOTIDE SEQUENCE</scope>
    <source>
        <strain evidence="1">E1834</strain>
    </source>
</reference>
<sequence length="93" mass="11116">MDNTTNTKNNNSSSSSIYIIVDFFSWLTKLCSLFNLIITFPIYFSLLYFLYKRRHLNPFNSSFYRLFFALGIVDITKYSLYLLKKCSYWGWVS</sequence>
<dbReference type="Proteomes" id="UP001497535">
    <property type="component" value="Unassembled WGS sequence"/>
</dbReference>
<comment type="caution">
    <text evidence="1">The sequence shown here is derived from an EMBL/GenBank/DDBJ whole genome shotgun (WGS) entry which is preliminary data.</text>
</comment>
<accession>A0ACB1B535</accession>
<evidence type="ECO:0000313" key="2">
    <source>
        <dbReference type="Proteomes" id="UP001497535"/>
    </source>
</evidence>
<protein>
    <submittedName>
        <fullName evidence="1">Uncharacterized protein</fullName>
    </submittedName>
</protein>
<proteinExistence type="predicted"/>
<dbReference type="EMBL" id="CAVMJV010000191">
    <property type="protein sequence ID" value="CAK5123070.1"/>
    <property type="molecule type" value="Genomic_DNA"/>
</dbReference>